<protein>
    <recommendedName>
        <fullName evidence="4">Phosphate/phosphite/phosphonate ABC transporter substrate-binding protein</fullName>
    </recommendedName>
</protein>
<dbReference type="PANTHER" id="PTHR35841">
    <property type="entry name" value="PHOSPHONATES-BINDING PERIPLASMIC PROTEIN"/>
    <property type="match status" value="1"/>
</dbReference>
<gene>
    <name evidence="2" type="ORF">DI536_25895</name>
</gene>
<accession>A0A2W5SYM8</accession>
<dbReference type="Pfam" id="PF12974">
    <property type="entry name" value="Phosphonate-bd"/>
    <property type="match status" value="1"/>
</dbReference>
<keyword evidence="1" id="KW-0732">Signal</keyword>
<dbReference type="SUPFAM" id="SSF53850">
    <property type="entry name" value="Periplasmic binding protein-like II"/>
    <property type="match status" value="1"/>
</dbReference>
<dbReference type="Proteomes" id="UP000249061">
    <property type="component" value="Unassembled WGS sequence"/>
</dbReference>
<dbReference type="Gene3D" id="3.40.190.10">
    <property type="entry name" value="Periplasmic binding protein-like II"/>
    <property type="match status" value="2"/>
</dbReference>
<feature type="signal peptide" evidence="1">
    <location>
        <begin position="1"/>
        <end position="31"/>
    </location>
</feature>
<evidence type="ECO:0000313" key="3">
    <source>
        <dbReference type="Proteomes" id="UP000249061"/>
    </source>
</evidence>
<reference evidence="2 3" key="1">
    <citation type="submission" date="2017-08" db="EMBL/GenBank/DDBJ databases">
        <title>Infants hospitalized years apart are colonized by the same room-sourced microbial strains.</title>
        <authorList>
            <person name="Brooks B."/>
            <person name="Olm M.R."/>
            <person name="Firek B.A."/>
            <person name="Baker R."/>
            <person name="Thomas B.C."/>
            <person name="Morowitz M.J."/>
            <person name="Banfield J.F."/>
        </authorList>
    </citation>
    <scope>NUCLEOTIDE SEQUENCE [LARGE SCALE GENOMIC DNA]</scope>
    <source>
        <strain evidence="2">S2_003_000_R2_14</strain>
    </source>
</reference>
<dbReference type="EMBL" id="QFQP01000027">
    <property type="protein sequence ID" value="PZR08070.1"/>
    <property type="molecule type" value="Genomic_DNA"/>
</dbReference>
<evidence type="ECO:0008006" key="4">
    <source>
        <dbReference type="Google" id="ProtNLM"/>
    </source>
</evidence>
<sequence length="297" mass="31060">MTTVAITALACAPMRRVLLAAVALSSFTVFAQQPATIVGVVAATNAETAKKQSEALASFASSALKELVLPRVYAEQETLAVALGKGEIDLALMGPLAYLRIPKGTKSQLLFRTIRGGKATYRSVLFGPPTSKLTSLEALKKNKGTLKAAWVETSSASGYIVPKALLLSSGINPQHSFDTQDFLGSHDAVCQAVWEGKYDVGATFSDPVSNDTKVTGCVGALGKKTDSLKVIALSEDFPNDVFVAGPKFPAGKAQAVIAAAKASKADALKPAFLAEGVADVKDEDFTPIRKALDAFVP</sequence>
<proteinExistence type="predicted"/>
<evidence type="ECO:0000313" key="2">
    <source>
        <dbReference type="EMBL" id="PZR08070.1"/>
    </source>
</evidence>
<dbReference type="PANTHER" id="PTHR35841:SF1">
    <property type="entry name" value="PHOSPHONATES-BINDING PERIPLASMIC PROTEIN"/>
    <property type="match status" value="1"/>
</dbReference>
<dbReference type="AlphaFoldDB" id="A0A2W5SYM8"/>
<evidence type="ECO:0000256" key="1">
    <source>
        <dbReference type="SAM" id="SignalP"/>
    </source>
</evidence>
<comment type="caution">
    <text evidence="2">The sequence shown here is derived from an EMBL/GenBank/DDBJ whole genome shotgun (WGS) entry which is preliminary data.</text>
</comment>
<feature type="chain" id="PRO_5015908702" description="Phosphate/phosphite/phosphonate ABC transporter substrate-binding protein" evidence="1">
    <location>
        <begin position="32"/>
        <end position="297"/>
    </location>
</feature>
<name>A0A2W5SYM8_9BACT</name>
<organism evidence="2 3">
    <name type="scientific">Archangium gephyra</name>
    <dbReference type="NCBI Taxonomy" id="48"/>
    <lineage>
        <taxon>Bacteria</taxon>
        <taxon>Pseudomonadati</taxon>
        <taxon>Myxococcota</taxon>
        <taxon>Myxococcia</taxon>
        <taxon>Myxococcales</taxon>
        <taxon>Cystobacterineae</taxon>
        <taxon>Archangiaceae</taxon>
        <taxon>Archangium</taxon>
    </lineage>
</organism>